<comment type="catalytic activity">
    <reaction evidence="6">
        <text>DNA(n) + a 2'-deoxyribonucleoside 5'-triphosphate = DNA(n+1) + diphosphate</text>
        <dbReference type="Rhea" id="RHEA:22508"/>
        <dbReference type="Rhea" id="RHEA-COMP:17339"/>
        <dbReference type="Rhea" id="RHEA-COMP:17340"/>
        <dbReference type="ChEBI" id="CHEBI:33019"/>
        <dbReference type="ChEBI" id="CHEBI:61560"/>
        <dbReference type="ChEBI" id="CHEBI:173112"/>
        <dbReference type="EC" id="2.7.7.7"/>
    </reaction>
</comment>
<dbReference type="InterPro" id="IPR011856">
    <property type="entry name" value="tRNA_endonuc-like_dom_sf"/>
</dbReference>
<dbReference type="Pfam" id="PF00929">
    <property type="entry name" value="RNase_T"/>
    <property type="match status" value="1"/>
</dbReference>
<evidence type="ECO:0000256" key="5">
    <source>
        <dbReference type="ARBA" id="ARBA00022839"/>
    </source>
</evidence>
<evidence type="ECO:0000256" key="6">
    <source>
        <dbReference type="ARBA" id="ARBA00049244"/>
    </source>
</evidence>
<dbReference type="SMART" id="SM00479">
    <property type="entry name" value="EXOIII"/>
    <property type="match status" value="1"/>
</dbReference>
<dbReference type="PANTHER" id="PTHR30231">
    <property type="entry name" value="DNA POLYMERASE III SUBUNIT EPSILON"/>
    <property type="match status" value="1"/>
</dbReference>
<gene>
    <name evidence="9" type="ORF">HHX48_07855</name>
</gene>
<dbReference type="Proteomes" id="UP000624419">
    <property type="component" value="Unassembled WGS sequence"/>
</dbReference>
<feature type="domain" description="VRR-NUC" evidence="8">
    <location>
        <begin position="438"/>
        <end position="535"/>
    </location>
</feature>
<evidence type="ECO:0000313" key="9">
    <source>
        <dbReference type="EMBL" id="MBD3585643.1"/>
    </source>
</evidence>
<comment type="cofactor">
    <cofactor evidence="1">
        <name>Mg(2+)</name>
        <dbReference type="ChEBI" id="CHEBI:18420"/>
    </cofactor>
</comment>
<evidence type="ECO:0000256" key="1">
    <source>
        <dbReference type="ARBA" id="ARBA00001946"/>
    </source>
</evidence>
<dbReference type="SUPFAM" id="SSF53098">
    <property type="entry name" value="Ribonuclease H-like"/>
    <property type="match status" value="1"/>
</dbReference>
<reference evidence="9 10" key="1">
    <citation type="submission" date="2020-04" db="EMBL/GenBank/DDBJ databases">
        <title>Salinimonas sp. HHU 13199.</title>
        <authorList>
            <person name="Cui X."/>
            <person name="Zhang D."/>
        </authorList>
    </citation>
    <scope>NUCLEOTIDE SEQUENCE [LARGE SCALE GENOMIC DNA]</scope>
    <source>
        <strain evidence="9 10">HHU 13199</strain>
    </source>
</reference>
<evidence type="ECO:0000259" key="8">
    <source>
        <dbReference type="SMART" id="SM00990"/>
    </source>
</evidence>
<dbReference type="InterPro" id="IPR049125">
    <property type="entry name" value="FAN1-like_WH"/>
</dbReference>
<dbReference type="Pfam" id="PF08774">
    <property type="entry name" value="VRR_NUC"/>
    <property type="match status" value="1"/>
</dbReference>
<evidence type="ECO:0000256" key="2">
    <source>
        <dbReference type="ARBA" id="ARBA00012417"/>
    </source>
</evidence>
<dbReference type="PANTHER" id="PTHR30231:SF41">
    <property type="entry name" value="DNA POLYMERASE III SUBUNIT EPSILON"/>
    <property type="match status" value="1"/>
</dbReference>
<evidence type="ECO:0000259" key="7">
    <source>
        <dbReference type="SMART" id="SM00479"/>
    </source>
</evidence>
<proteinExistence type="predicted"/>
<name>A0ABR8LK29_9ALTE</name>
<dbReference type="InterPro" id="IPR012337">
    <property type="entry name" value="RNaseH-like_sf"/>
</dbReference>
<organism evidence="9 10">
    <name type="scientific">Salinimonas profundi</name>
    <dbReference type="NCBI Taxonomy" id="2729140"/>
    <lineage>
        <taxon>Bacteria</taxon>
        <taxon>Pseudomonadati</taxon>
        <taxon>Pseudomonadota</taxon>
        <taxon>Gammaproteobacteria</taxon>
        <taxon>Alteromonadales</taxon>
        <taxon>Alteromonadaceae</taxon>
        <taxon>Alteromonas/Salinimonas group</taxon>
        <taxon>Salinimonas</taxon>
    </lineage>
</organism>
<protein>
    <recommendedName>
        <fullName evidence="2">DNA-directed DNA polymerase</fullName>
        <ecNumber evidence="2">2.7.7.7</ecNumber>
    </recommendedName>
</protein>
<keyword evidence="3" id="KW-0540">Nuclease</keyword>
<feature type="domain" description="Exonuclease" evidence="7">
    <location>
        <begin position="542"/>
        <end position="707"/>
    </location>
</feature>
<dbReference type="InterPro" id="IPR014883">
    <property type="entry name" value="VRR_NUC"/>
</dbReference>
<keyword evidence="4" id="KW-0378">Hydrolase</keyword>
<keyword evidence="5" id="KW-0269">Exonuclease</keyword>
<dbReference type="CDD" id="cd06127">
    <property type="entry name" value="DEDDh"/>
    <property type="match status" value="1"/>
</dbReference>
<comment type="caution">
    <text evidence="9">The sequence shown here is derived from an EMBL/GenBank/DDBJ whole genome shotgun (WGS) entry which is preliminary data.</text>
</comment>
<evidence type="ECO:0000256" key="3">
    <source>
        <dbReference type="ARBA" id="ARBA00022722"/>
    </source>
</evidence>
<dbReference type="Gene3D" id="3.30.420.10">
    <property type="entry name" value="Ribonuclease H-like superfamily/Ribonuclease H"/>
    <property type="match status" value="1"/>
</dbReference>
<sequence length="711" mass="82065">MRKTLPERYYLDHFHEFLRFFDGESAGLLCESSRAFINAFRELDDNKQCIVARAANRKYALINRTHFNYEEIFQPQQQLTELEEDGWFAPAENVSVQDFAGVVTKNDLLAYLAAYPVSQRLNHLKKAELVTLLFAQINQYGWPQTLPQTDYLLKTFEPSLRYLLFLYFGNTKGRLNQFSMRDLGVMRTRSDATSTQARFATLEDAQAAFYFASALDEMPYWQGEKLVQMANDDWPETSSVASETYAEKYLFKLGSRLLPADRHLALKVLKLAPGDAAREKWIREIFKEDKTLAKSALEAVIDNPSSDSQLAFAEDFYARKFHKKRTGALTDMLRNSSKILQLDISQNQHVERGVIAWYKRHNVTAWRTENRLWRTLFGLTFWTQLFEQDQLVTEFDRRPQSLRYNRFYDTFSESIDRLLDSLKTPDALLQHVTKQAATHYGKVNSVFMWRANQLDTVKALLEHGPFESVKKLLKMMAQDYAGLSDGFPDIMVLENDQLRFEEIKAPGDVLRRNQLVSVQRLQRAGFTVHITQVDWFSDPQQPYVVVDIETTGGNNGYHRITEIGMVKMVGGEIVDSWQSLLQPQRHIPSSITRLTGISNEMVAEAPLFSDIADEVDTFTEDCVFVAHNVNFDYGFIKQEFARLERDFKRPKLCTVVQMRRTYPGLPSYSLASLTHHFGISMAQHHRAMSDARAAAELLNLIHERTFASQNK</sequence>
<dbReference type="InterPro" id="IPR006054">
    <property type="entry name" value="DnaQ"/>
</dbReference>
<dbReference type="EC" id="2.7.7.7" evidence="2"/>
<accession>A0ABR8LK29</accession>
<dbReference type="Pfam" id="PF21315">
    <property type="entry name" value="FAN1_HTH"/>
    <property type="match status" value="1"/>
</dbReference>
<dbReference type="InterPro" id="IPR036397">
    <property type="entry name" value="RNaseH_sf"/>
</dbReference>
<dbReference type="SMART" id="SM00990">
    <property type="entry name" value="VRR_NUC"/>
    <property type="match status" value="1"/>
</dbReference>
<dbReference type="EMBL" id="JABBXD010000003">
    <property type="protein sequence ID" value="MBD3585643.1"/>
    <property type="molecule type" value="Genomic_DNA"/>
</dbReference>
<dbReference type="InterPro" id="IPR013520">
    <property type="entry name" value="Ribonucl_H"/>
</dbReference>
<evidence type="ECO:0000313" key="10">
    <source>
        <dbReference type="Proteomes" id="UP000624419"/>
    </source>
</evidence>
<keyword evidence="10" id="KW-1185">Reference proteome</keyword>
<evidence type="ECO:0000256" key="4">
    <source>
        <dbReference type="ARBA" id="ARBA00022801"/>
    </source>
</evidence>
<dbReference type="NCBIfam" id="TIGR00573">
    <property type="entry name" value="dnaq"/>
    <property type="match status" value="1"/>
</dbReference>
<dbReference type="Gene3D" id="3.40.1350.10">
    <property type="match status" value="1"/>
</dbReference>